<dbReference type="InterPro" id="IPR007842">
    <property type="entry name" value="HEPN_dom"/>
</dbReference>
<evidence type="ECO:0000259" key="1">
    <source>
        <dbReference type="PROSITE" id="PS50910"/>
    </source>
</evidence>
<dbReference type="EMBL" id="CP002838">
    <property type="protein sequence ID" value="AEM38385.1"/>
    <property type="molecule type" value="Genomic_DNA"/>
</dbReference>
<dbReference type="AlphaFoldDB" id="G0EGL1"/>
<feature type="domain" description="HEPN" evidence="1">
    <location>
        <begin position="10"/>
        <end position="127"/>
    </location>
</feature>
<dbReference type="eggNOG" id="arCOG01191">
    <property type="taxonomic scope" value="Archaea"/>
</dbReference>
<accession>G0EGL1</accession>
<gene>
    <name evidence="2" type="ordered locus">Pyrfu_0514</name>
</gene>
<dbReference type="KEGG" id="pfm:Pyrfu_0514"/>
<dbReference type="InParanoid" id="G0EGL1"/>
<dbReference type="HOGENOM" id="CLU_123170_1_1_2"/>
<protein>
    <submittedName>
        <fullName evidence="2">HEPN domain protein</fullName>
    </submittedName>
</protein>
<name>G0EGL1_PYRF1</name>
<dbReference type="STRING" id="694429.Pyrfu_0514"/>
<evidence type="ECO:0000313" key="2">
    <source>
        <dbReference type="EMBL" id="AEM38385.1"/>
    </source>
</evidence>
<reference evidence="2 3" key="1">
    <citation type="journal article" date="2011" name="Stand. Genomic Sci.">
        <title>Complete genome sequence of the hyperthermophilic chemolithoautotroph Pyrolobus fumarii type strain (1A).</title>
        <authorList>
            <person name="Anderson I."/>
            <person name="Goker M."/>
            <person name="Nolan M."/>
            <person name="Lucas S."/>
            <person name="Hammon N."/>
            <person name="Deshpande S."/>
            <person name="Cheng J.F."/>
            <person name="Tapia R."/>
            <person name="Han C."/>
            <person name="Goodwin L."/>
            <person name="Pitluck S."/>
            <person name="Huntemann M."/>
            <person name="Liolios K."/>
            <person name="Ivanova N."/>
            <person name="Pagani I."/>
            <person name="Mavromatis K."/>
            <person name="Ovchinikova G."/>
            <person name="Pati A."/>
            <person name="Chen A."/>
            <person name="Palaniappan K."/>
            <person name="Land M."/>
            <person name="Hauser L."/>
            <person name="Brambilla E.M."/>
            <person name="Huber H."/>
            <person name="Yasawong M."/>
            <person name="Rohde M."/>
            <person name="Spring S."/>
            <person name="Abt B."/>
            <person name="Sikorski J."/>
            <person name="Wirth R."/>
            <person name="Detter J.C."/>
            <person name="Woyke T."/>
            <person name="Bristow J."/>
            <person name="Eisen J.A."/>
            <person name="Markowitz V."/>
            <person name="Hugenholtz P."/>
            <person name="Kyrpides N.C."/>
            <person name="Klenk H.P."/>
            <person name="Lapidus A."/>
        </authorList>
    </citation>
    <scope>NUCLEOTIDE SEQUENCE [LARGE SCALE GENOMIC DNA]</scope>
    <source>
        <strain evidence="3">DSM 11204 / 1A</strain>
    </source>
</reference>
<dbReference type="SUPFAM" id="SSF81593">
    <property type="entry name" value="Nucleotidyltransferase substrate binding subunit/domain"/>
    <property type="match status" value="1"/>
</dbReference>
<organism evidence="2 3">
    <name type="scientific">Pyrolobus fumarii (strain DSM 11204 / 1A)</name>
    <dbReference type="NCBI Taxonomy" id="694429"/>
    <lineage>
        <taxon>Archaea</taxon>
        <taxon>Thermoproteota</taxon>
        <taxon>Thermoprotei</taxon>
        <taxon>Desulfurococcales</taxon>
        <taxon>Pyrodictiaceae</taxon>
        <taxon>Pyrolobus</taxon>
    </lineage>
</organism>
<dbReference type="Gene3D" id="1.20.120.330">
    <property type="entry name" value="Nucleotidyltransferases domain 2"/>
    <property type="match status" value="1"/>
</dbReference>
<dbReference type="SMART" id="SM00748">
    <property type="entry name" value="HEPN"/>
    <property type="match status" value="1"/>
</dbReference>
<dbReference type="PROSITE" id="PS50910">
    <property type="entry name" value="HEPN"/>
    <property type="match status" value="1"/>
</dbReference>
<dbReference type="Proteomes" id="UP000001037">
    <property type="component" value="Chromosome"/>
</dbReference>
<sequence>MSGELARTLWRRALVYLREAEHLLSEGEYDVALVMAEQAAQLAVKAVYARLLGGVPRGHNLRRLLGYLASVLEEAGRREEANSIRGFVTDNREGLILLEDAYVQGRYQVPGYTRTDAERGVNLAKRVIALLERLTR</sequence>
<keyword evidence="3" id="KW-1185">Reference proteome</keyword>
<proteinExistence type="predicted"/>
<dbReference type="Pfam" id="PF05168">
    <property type="entry name" value="HEPN"/>
    <property type="match status" value="1"/>
</dbReference>
<evidence type="ECO:0000313" key="3">
    <source>
        <dbReference type="Proteomes" id="UP000001037"/>
    </source>
</evidence>